<dbReference type="OrthoDB" id="5919166at2759"/>
<dbReference type="InterPro" id="IPR012677">
    <property type="entry name" value="Nucleotide-bd_a/b_plait_sf"/>
</dbReference>
<dbReference type="CTD" id="43808"/>
<evidence type="ECO:0000256" key="1">
    <source>
        <dbReference type="ARBA" id="ARBA00022884"/>
    </source>
</evidence>
<feature type="compositionally biased region" description="Low complexity" evidence="2">
    <location>
        <begin position="619"/>
        <end position="639"/>
    </location>
</feature>
<feature type="compositionally biased region" description="Low complexity" evidence="2">
    <location>
        <begin position="229"/>
        <end position="292"/>
    </location>
</feature>
<feature type="compositionally biased region" description="Low complexity" evidence="2">
    <location>
        <begin position="415"/>
        <end position="426"/>
    </location>
</feature>
<feature type="region of interest" description="Disordered" evidence="2">
    <location>
        <begin position="619"/>
        <end position="641"/>
    </location>
</feature>
<dbReference type="OMA" id="TGHWNAP"/>
<feature type="compositionally biased region" description="Polar residues" evidence="2">
    <location>
        <begin position="342"/>
        <end position="355"/>
    </location>
</feature>
<feature type="compositionally biased region" description="Low complexity" evidence="2">
    <location>
        <begin position="1508"/>
        <end position="1531"/>
    </location>
</feature>
<feature type="region of interest" description="Disordered" evidence="2">
    <location>
        <begin position="670"/>
        <end position="708"/>
    </location>
</feature>
<feature type="region of interest" description="Disordered" evidence="2">
    <location>
        <begin position="899"/>
        <end position="924"/>
    </location>
</feature>
<feature type="compositionally biased region" description="Basic and acidic residues" evidence="2">
    <location>
        <begin position="572"/>
        <end position="582"/>
    </location>
</feature>
<feature type="compositionally biased region" description="Polar residues" evidence="2">
    <location>
        <begin position="468"/>
        <end position="521"/>
    </location>
</feature>
<dbReference type="FunCoup" id="A0A6P6XZ58">
    <property type="interactions" value="455"/>
</dbReference>
<reference evidence="5" key="1">
    <citation type="submission" date="2025-08" db="UniProtKB">
        <authorList>
            <consortium name="RefSeq"/>
        </authorList>
    </citation>
    <scope>IDENTIFICATION</scope>
    <source>
        <strain evidence="5">Airmid</strain>
    </source>
</reference>
<feature type="compositionally biased region" description="Polar residues" evidence="2">
    <location>
        <begin position="683"/>
        <end position="708"/>
    </location>
</feature>
<feature type="region of interest" description="Disordered" evidence="2">
    <location>
        <begin position="1073"/>
        <end position="1094"/>
    </location>
</feature>
<feature type="compositionally biased region" description="Low complexity" evidence="2">
    <location>
        <begin position="1341"/>
        <end position="1358"/>
    </location>
</feature>
<feature type="region of interest" description="Disordered" evidence="2">
    <location>
        <begin position="329"/>
        <end position="355"/>
    </location>
</feature>
<dbReference type="InterPro" id="IPR035979">
    <property type="entry name" value="RBD_domain_sf"/>
</dbReference>
<evidence type="ECO:0000313" key="4">
    <source>
        <dbReference type="Proteomes" id="UP000515146"/>
    </source>
</evidence>
<dbReference type="GO" id="GO:0005654">
    <property type="term" value="C:nucleoplasm"/>
    <property type="evidence" value="ECO:0007669"/>
    <property type="project" value="TreeGrafter"/>
</dbReference>
<keyword evidence="4" id="KW-1185">Reference proteome</keyword>
<evidence type="ECO:0000256" key="2">
    <source>
        <dbReference type="SAM" id="MobiDB-lite"/>
    </source>
</evidence>
<dbReference type="Pfam" id="PF12938">
    <property type="entry name" value="M_domain"/>
    <property type="match status" value="1"/>
</dbReference>
<name>A0A6P6XZ58_DERPT</name>
<feature type="region of interest" description="Disordered" evidence="2">
    <location>
        <begin position="728"/>
        <end position="779"/>
    </location>
</feature>
<dbReference type="KEGG" id="dpte:113792757"/>
<dbReference type="InterPro" id="IPR009060">
    <property type="entry name" value="UBA-like_sf"/>
</dbReference>
<dbReference type="Gene3D" id="3.30.70.330">
    <property type="match status" value="1"/>
</dbReference>
<keyword evidence="1" id="KW-0694">RNA-binding</keyword>
<proteinExistence type="predicted"/>
<dbReference type="GO" id="GO:0060213">
    <property type="term" value="P:positive regulation of nuclear-transcribed mRNA poly(A) tail shortening"/>
    <property type="evidence" value="ECO:0007669"/>
    <property type="project" value="TreeGrafter"/>
</dbReference>
<dbReference type="InterPro" id="IPR015940">
    <property type="entry name" value="UBA"/>
</dbReference>
<dbReference type="RefSeq" id="XP_027198488.1">
    <property type="nucleotide sequence ID" value="XM_027342687.1"/>
</dbReference>
<gene>
    <name evidence="5" type="primary">LOC113792757</name>
</gene>
<feature type="compositionally biased region" description="Polar residues" evidence="2">
    <location>
        <begin position="1304"/>
        <end position="1315"/>
    </location>
</feature>
<feature type="domain" description="UBA" evidence="3">
    <location>
        <begin position="830"/>
        <end position="871"/>
    </location>
</feature>
<organism evidence="4 5">
    <name type="scientific">Dermatophagoides pteronyssinus</name>
    <name type="common">European house dust mite</name>
    <dbReference type="NCBI Taxonomy" id="6956"/>
    <lineage>
        <taxon>Eukaryota</taxon>
        <taxon>Metazoa</taxon>
        <taxon>Ecdysozoa</taxon>
        <taxon>Arthropoda</taxon>
        <taxon>Chelicerata</taxon>
        <taxon>Arachnida</taxon>
        <taxon>Acari</taxon>
        <taxon>Acariformes</taxon>
        <taxon>Sarcoptiformes</taxon>
        <taxon>Astigmata</taxon>
        <taxon>Psoroptidia</taxon>
        <taxon>Analgoidea</taxon>
        <taxon>Pyroglyphidae</taxon>
        <taxon>Dermatophagoidinae</taxon>
        <taxon>Dermatophagoides</taxon>
    </lineage>
</organism>
<feature type="region of interest" description="Disordered" evidence="2">
    <location>
        <begin position="1496"/>
        <end position="1578"/>
    </location>
</feature>
<protein>
    <submittedName>
        <fullName evidence="5">Uncharacterized protein DDB_G0283357-like</fullName>
    </submittedName>
</protein>
<dbReference type="PROSITE" id="PS50030">
    <property type="entry name" value="UBA"/>
    <property type="match status" value="1"/>
</dbReference>
<dbReference type="InterPro" id="IPR052068">
    <property type="entry name" value="GW182_domain"/>
</dbReference>
<dbReference type="GO" id="GO:0035195">
    <property type="term" value="P:miRNA-mediated post-transcriptional gene silencing"/>
    <property type="evidence" value="ECO:0007669"/>
    <property type="project" value="TreeGrafter"/>
</dbReference>
<feature type="compositionally biased region" description="Gly residues" evidence="2">
    <location>
        <begin position="902"/>
        <end position="911"/>
    </location>
</feature>
<feature type="compositionally biased region" description="Low complexity" evidence="2">
    <location>
        <begin position="728"/>
        <end position="744"/>
    </location>
</feature>
<feature type="compositionally biased region" description="Low complexity" evidence="2">
    <location>
        <begin position="912"/>
        <end position="924"/>
    </location>
</feature>
<dbReference type="SUPFAM" id="SSF54928">
    <property type="entry name" value="RNA-binding domain, RBD"/>
    <property type="match status" value="1"/>
</dbReference>
<feature type="compositionally biased region" description="Gly residues" evidence="2">
    <location>
        <begin position="1"/>
        <end position="13"/>
    </location>
</feature>
<feature type="compositionally biased region" description="Polar residues" evidence="2">
    <location>
        <begin position="1273"/>
        <end position="1297"/>
    </location>
</feature>
<feature type="region of interest" description="Disordered" evidence="2">
    <location>
        <begin position="1630"/>
        <end position="1661"/>
    </location>
</feature>
<sequence>MSLLGNGGGGGGDCDSSLTSNTGWGMMPPMNSGADWGNSSSSSSTTLSSSSSIGANNNNNISGNNHNQPHSSSNNNNANMSTIGSTNNSGSSTTTNCWQNNSGQQQQSNRSLVSTSVSTTIATSTTINEQQALSSSPKLSSSWAQAAGKGLLASGSHHNHHQNQSSSSSNSSGINQNSHQTTNNNVINNQSSSSSLANNSNNHIGSSVSSGPNQTSVSSSSGTQNNQFSHDSPASSSSYSVAMLYNNGSNNNNSSSQNCTTGSNSAFQQQQAANNSSNNNHSSSNDNNNNYNIGGKRAIATANIQEVIGNLSDEIRETLLTEKWRSPVINQDSPWNLPPSPQSSSPKDNSQWRCPVNSGTEIWEAVVKEKKCSNGGNGNGNGNGQPMANNHNGIQPNGSGVIHGGPQMNGPAPPINSGSSSANISIQPPWGQSGVPSIGGNWGDEEPDLTNHWVPNPIASGVGGGNGTASHSSINWSPTNGPILPGQNTNSSSAFDSGSNPGWNQTNETITTKSFDSTTKNVPRKPWGSFDNEQQQQQPQHQQQQPPQQSEPNWERIAPDNSFGTWNSDPSAGKKESGWEKESIDSQNRLMDDGTALWGSTVRQGKQPICNWKDTKFGGNNSISNNNNKNGSNNGWNKGTAMNVNPTNGSSIIGNTSNGGIVMGNNNHQMMQQQQQKPNQQMTNRSTPWSSSDTNQQQQRKSPLWNTTMETTAVIVDPSAKINGIQTSSSSSWLADSPSSSSLLWPTNDINNKPNNPKTGPGGGNGAGSISGLPPAAAVGSNWMDPSASIDTGHWSAQNSLLQNRIVGPSSGVCAGGNGGLINSQKLSREIYSSTHFKTLQTMGFKKDDIENALRNNQMRFEDALKELTDDMNRCALTNDNRNMRSNIFNAQQQAAAAIPGSGPGGNGGGNINQNTNTNNSNISSLPNRQMIDLIRLAINAGFLNAQILNQPMSQHNLEILNELLSQLKLLRTVQPSRDPASQNKMQQIKQMICTLQNQIQGHNSTQSTSPFMMMPPNNNSGGPRVLGMPSAAAAAPTPPNVTDFFTNKQNSIGNPNSNDLAFDSFVQNPSHVSGSKLGTWKNPYKQDDRSSNSNDFVRAPGPLAKQNSHILNSNNWAGFNAEEDTWGTDKSSNELAAPLSGIVDYDVTDSFSERFDGYYQTKPWKAGSKSTVDMDMTTVSLDSRSPNSLLNTFSQKDPFSWSSASSTPVGNANQKPGLLNTQTDSFGGAFSNPSQHSNTWAYNPPMPSSASQNMFGSGDKPVAQQMGGPQKKSGSWLNSNAPEYNLNSDSLWSNHVSDGDNHTAASGGQHNSNKPRPPPGLSGKMNQQNPGSTNSGNVWNSGLTTTNNPSSSSSGSSEYLRLRNLTAQIDGSTLKTLCLQHGPLSLFHMVLNHGVAIVRYSHRDQAFKAQSALNNCVLGNTTIIADFPTENEIQQYLTIGGVTTTATNNQLTNSLAASVATWSNGTNASHTVVTAGCGIPQQQQQIQSYQSNSVSAAAQQRGGGGVQTSSSSYGNNAAAASSSQTNHQNSLPYGAGGATHSSHSNPVNSLPFGHHHQHHHQNQYNGNSKLNAEHSIVGGGGWNTAPIVTGNPIMNRWNDMGNTGQSNSTLGLGPNGAAASLWSTGGGGGGFGGLTSNQSNDRQTPIQNFLPNDLLAGENN</sequence>
<dbReference type="PANTHER" id="PTHR13020:SF25">
    <property type="entry name" value="PROTEIN GAWKY"/>
    <property type="match status" value="1"/>
</dbReference>
<feature type="compositionally biased region" description="Polar residues" evidence="2">
    <location>
        <begin position="1635"/>
        <end position="1651"/>
    </location>
</feature>
<accession>A0A6P6XZ58</accession>
<feature type="compositionally biased region" description="Gly residues" evidence="2">
    <location>
        <begin position="760"/>
        <end position="769"/>
    </location>
</feature>
<dbReference type="InParanoid" id="A0A6P6XZ58"/>
<feature type="region of interest" description="Disordered" evidence="2">
    <location>
        <begin position="373"/>
        <end position="582"/>
    </location>
</feature>
<feature type="compositionally biased region" description="Polar residues" evidence="2">
    <location>
        <begin position="1540"/>
        <end position="1549"/>
    </location>
</feature>
<feature type="compositionally biased region" description="Polar residues" evidence="2">
    <location>
        <begin position="1325"/>
        <end position="1340"/>
    </location>
</feature>
<feature type="compositionally biased region" description="Polar residues" evidence="2">
    <location>
        <begin position="205"/>
        <end position="228"/>
    </location>
</feature>
<dbReference type="SUPFAM" id="SSF46934">
    <property type="entry name" value="UBA-like"/>
    <property type="match status" value="1"/>
</dbReference>
<feature type="region of interest" description="Disordered" evidence="2">
    <location>
        <begin position="153"/>
        <end position="292"/>
    </location>
</feature>
<feature type="region of interest" description="Disordered" evidence="2">
    <location>
        <begin position="1"/>
        <end position="113"/>
    </location>
</feature>
<dbReference type="PANTHER" id="PTHR13020">
    <property type="entry name" value="TRINUCLEOTIDE REPEAT-CONTAINING GENE 6"/>
    <property type="match status" value="1"/>
</dbReference>
<feature type="compositionally biased region" description="Low complexity" evidence="2">
    <location>
        <begin position="670"/>
        <end position="682"/>
    </location>
</feature>
<evidence type="ECO:0000313" key="5">
    <source>
        <dbReference type="RefSeq" id="XP_027198488.1"/>
    </source>
</evidence>
<dbReference type="GO" id="GO:0000932">
    <property type="term" value="C:P-body"/>
    <property type="evidence" value="ECO:0007669"/>
    <property type="project" value="TreeGrafter"/>
</dbReference>
<dbReference type="GO" id="GO:0003723">
    <property type="term" value="F:RNA binding"/>
    <property type="evidence" value="ECO:0007669"/>
    <property type="project" value="UniProtKB-KW"/>
</dbReference>
<feature type="compositionally biased region" description="Polar residues" evidence="2">
    <location>
        <begin position="386"/>
        <end position="398"/>
    </location>
</feature>
<dbReference type="InterPro" id="IPR026805">
    <property type="entry name" value="GW182_M_dom"/>
</dbReference>
<dbReference type="Proteomes" id="UP000515146">
    <property type="component" value="Unplaced"/>
</dbReference>
<feature type="compositionally biased region" description="Low complexity" evidence="2">
    <location>
        <begin position="534"/>
        <end position="548"/>
    </location>
</feature>
<dbReference type="InterPro" id="IPR000504">
    <property type="entry name" value="RRM_dom"/>
</dbReference>
<evidence type="ECO:0000259" key="3">
    <source>
        <dbReference type="PROSITE" id="PS50030"/>
    </source>
</evidence>
<dbReference type="SMART" id="SM00360">
    <property type="entry name" value="RRM"/>
    <property type="match status" value="1"/>
</dbReference>
<feature type="compositionally biased region" description="Low complexity" evidence="2">
    <location>
        <begin position="31"/>
        <end position="113"/>
    </location>
</feature>
<feature type="compositionally biased region" description="Low complexity" evidence="2">
    <location>
        <begin position="162"/>
        <end position="204"/>
    </location>
</feature>
<feature type="compositionally biased region" description="Polar residues" evidence="2">
    <location>
        <begin position="1201"/>
        <end position="1242"/>
    </location>
</feature>
<feature type="region of interest" description="Disordered" evidence="2">
    <location>
        <begin position="1201"/>
        <end position="1358"/>
    </location>
</feature>